<dbReference type="EMBL" id="JACHJO010000007">
    <property type="protein sequence ID" value="MBB6120522.1"/>
    <property type="molecule type" value="Genomic_DNA"/>
</dbReference>
<evidence type="ECO:0000256" key="1">
    <source>
        <dbReference type="SAM" id="SignalP"/>
    </source>
</evidence>
<name>A0A841IQY3_9ACTN</name>
<organism evidence="3 4">
    <name type="scientific">Nocardiopsis algeriensis</name>
    <dbReference type="NCBI Taxonomy" id="1478215"/>
    <lineage>
        <taxon>Bacteria</taxon>
        <taxon>Bacillati</taxon>
        <taxon>Actinomycetota</taxon>
        <taxon>Actinomycetes</taxon>
        <taxon>Streptosporangiales</taxon>
        <taxon>Nocardiopsidaceae</taxon>
        <taxon>Nocardiopsis</taxon>
    </lineage>
</organism>
<evidence type="ECO:0000313" key="3">
    <source>
        <dbReference type="EMBL" id="MBB6120522.1"/>
    </source>
</evidence>
<dbReference type="Pfam" id="PF03009">
    <property type="entry name" value="GDPD"/>
    <property type="match status" value="1"/>
</dbReference>
<keyword evidence="3" id="KW-0378">Hydrolase</keyword>
<proteinExistence type="predicted"/>
<feature type="signal peptide" evidence="1">
    <location>
        <begin position="1"/>
        <end position="19"/>
    </location>
</feature>
<comment type="caution">
    <text evidence="3">The sequence shown here is derived from an EMBL/GenBank/DDBJ whole genome shotgun (WGS) entry which is preliminary data.</text>
</comment>
<feature type="chain" id="PRO_5038690011" evidence="1">
    <location>
        <begin position="20"/>
        <end position="323"/>
    </location>
</feature>
<sequence>MHRIGIVVGAVSLFLTVGAAAVPAEPVGGPPDPPPEQPAVVRQAASPRVPVAVSHRGAAGHAPENTIAGIETARELGAAVVEVDVQRTADGELVLMHDATLTRTTDVREVFPDKDSYEVGDLTLEEIRELDAGSWFSPSFEGERVPTLEEALERLEELELGLFLEIKEPERHPGIEEDVADELRDHGDRLHGSTPEGERALVVQSFDWEVVRRSHDLLPSVPHALLGRVPENRIAEFTWAEMINPEHTSIDASYVEQVHRHGLETMPYTVNERSDMDAVLNRGVDGFITDYVDTAQEAIADFVGARRAHRSVDEVIAPLVAVH</sequence>
<dbReference type="AlphaFoldDB" id="A0A841IQY3"/>
<dbReference type="SUPFAM" id="SSF51695">
    <property type="entry name" value="PLC-like phosphodiesterases"/>
    <property type="match status" value="1"/>
</dbReference>
<dbReference type="RefSeq" id="WP_343065002.1">
    <property type="nucleotide sequence ID" value="NZ_JACHJO010000007.1"/>
</dbReference>
<dbReference type="PROSITE" id="PS51704">
    <property type="entry name" value="GP_PDE"/>
    <property type="match status" value="1"/>
</dbReference>
<dbReference type="PANTHER" id="PTHR46211">
    <property type="entry name" value="GLYCEROPHOSPHORYL DIESTER PHOSPHODIESTERASE"/>
    <property type="match status" value="1"/>
</dbReference>
<dbReference type="GO" id="GO:0006629">
    <property type="term" value="P:lipid metabolic process"/>
    <property type="evidence" value="ECO:0007669"/>
    <property type="project" value="InterPro"/>
</dbReference>
<dbReference type="EC" id="3.1.4.46" evidence="3"/>
<dbReference type="PANTHER" id="PTHR46211:SF1">
    <property type="entry name" value="GLYCEROPHOSPHODIESTER PHOSPHODIESTERASE, CYTOPLASMIC"/>
    <property type="match status" value="1"/>
</dbReference>
<evidence type="ECO:0000259" key="2">
    <source>
        <dbReference type="PROSITE" id="PS51704"/>
    </source>
</evidence>
<keyword evidence="4" id="KW-1185">Reference proteome</keyword>
<reference evidence="3 4" key="1">
    <citation type="submission" date="2020-08" db="EMBL/GenBank/DDBJ databases">
        <title>Genomic Encyclopedia of Type Strains, Phase III (KMG-III): the genomes of soil and plant-associated and newly described type strains.</title>
        <authorList>
            <person name="Whitman W."/>
        </authorList>
    </citation>
    <scope>NUCLEOTIDE SEQUENCE [LARGE SCALE GENOMIC DNA]</scope>
    <source>
        <strain evidence="3 4">CECT 8712</strain>
    </source>
</reference>
<keyword evidence="1" id="KW-0732">Signal</keyword>
<dbReference type="GO" id="GO:0008889">
    <property type="term" value="F:glycerophosphodiester phosphodiesterase activity"/>
    <property type="evidence" value="ECO:0007669"/>
    <property type="project" value="UniProtKB-EC"/>
</dbReference>
<dbReference type="Proteomes" id="UP000536604">
    <property type="component" value="Unassembled WGS sequence"/>
</dbReference>
<dbReference type="Gene3D" id="3.20.20.190">
    <property type="entry name" value="Phosphatidylinositol (PI) phosphodiesterase"/>
    <property type="match status" value="1"/>
</dbReference>
<protein>
    <submittedName>
        <fullName evidence="3">Glycerophosphoryl diester phosphodiesterase</fullName>
        <ecNumber evidence="3">3.1.4.46</ecNumber>
    </submittedName>
</protein>
<gene>
    <name evidence="3" type="ORF">FHS13_002479</name>
</gene>
<dbReference type="InterPro" id="IPR030395">
    <property type="entry name" value="GP_PDE_dom"/>
</dbReference>
<feature type="domain" description="GP-PDE" evidence="2">
    <location>
        <begin position="50"/>
        <end position="299"/>
    </location>
</feature>
<dbReference type="InterPro" id="IPR017946">
    <property type="entry name" value="PLC-like_Pdiesterase_TIM-brl"/>
</dbReference>
<evidence type="ECO:0000313" key="4">
    <source>
        <dbReference type="Proteomes" id="UP000536604"/>
    </source>
</evidence>
<accession>A0A841IQY3</accession>